<keyword evidence="2" id="KW-0547">Nucleotide-binding</keyword>
<name>A0A9J6PC95_9PROT</name>
<evidence type="ECO:0000313" key="5">
    <source>
        <dbReference type="EMBL" id="MCP1335870.1"/>
    </source>
</evidence>
<dbReference type="GO" id="GO:0016887">
    <property type="term" value="F:ATP hydrolysis activity"/>
    <property type="evidence" value="ECO:0007669"/>
    <property type="project" value="InterPro"/>
</dbReference>
<dbReference type="InterPro" id="IPR003593">
    <property type="entry name" value="AAA+_ATPase"/>
</dbReference>
<dbReference type="AlphaFoldDB" id="A0A9J6PC95"/>
<accession>A0A9J6PC95</accession>
<evidence type="ECO:0000313" key="6">
    <source>
        <dbReference type="Proteomes" id="UP001055804"/>
    </source>
</evidence>
<proteinExistence type="predicted"/>
<dbReference type="CDD" id="cd03219">
    <property type="entry name" value="ABC_Mj1267_LivG_branched"/>
    <property type="match status" value="1"/>
</dbReference>
<dbReference type="SUPFAM" id="SSF52540">
    <property type="entry name" value="P-loop containing nucleoside triphosphate hydrolases"/>
    <property type="match status" value="1"/>
</dbReference>
<organism evidence="5 6">
    <name type="scientific">Futiania mangrovi</name>
    <dbReference type="NCBI Taxonomy" id="2959716"/>
    <lineage>
        <taxon>Bacteria</taxon>
        <taxon>Pseudomonadati</taxon>
        <taxon>Pseudomonadota</taxon>
        <taxon>Alphaproteobacteria</taxon>
        <taxon>Futianiales</taxon>
        <taxon>Futianiaceae</taxon>
        <taxon>Futiania</taxon>
    </lineage>
</organism>
<dbReference type="Gene3D" id="3.40.50.300">
    <property type="entry name" value="P-loop containing nucleotide triphosphate hydrolases"/>
    <property type="match status" value="1"/>
</dbReference>
<reference evidence="5" key="1">
    <citation type="submission" date="2022-06" db="EMBL/GenBank/DDBJ databases">
        <title>Isolation and Genomics of Futiania mangrovii gen. nov., sp. nov., a Rare and Metabolically-versatile member in the Class Alphaproteobacteria.</title>
        <authorList>
            <person name="Liu L."/>
            <person name="Huang W.-C."/>
            <person name="Pan J."/>
            <person name="Li J."/>
            <person name="Huang Y."/>
            <person name="Du H."/>
            <person name="Liu Y."/>
            <person name="Li M."/>
        </authorList>
    </citation>
    <scope>NUCLEOTIDE SEQUENCE</scope>
    <source>
        <strain evidence="5">FT118</strain>
    </source>
</reference>
<dbReference type="Pfam" id="PF12399">
    <property type="entry name" value="BCA_ABC_TP_C"/>
    <property type="match status" value="1"/>
</dbReference>
<comment type="caution">
    <text evidence="5">The sequence shown here is derived from an EMBL/GenBank/DDBJ whole genome shotgun (WGS) entry which is preliminary data.</text>
</comment>
<keyword evidence="3 5" id="KW-0067">ATP-binding</keyword>
<dbReference type="PANTHER" id="PTHR45772">
    <property type="entry name" value="CONSERVED COMPONENT OF ABC TRANSPORTER FOR NATURAL AMINO ACIDS-RELATED"/>
    <property type="match status" value="1"/>
</dbReference>
<dbReference type="GO" id="GO:0005886">
    <property type="term" value="C:plasma membrane"/>
    <property type="evidence" value="ECO:0007669"/>
    <property type="project" value="TreeGrafter"/>
</dbReference>
<keyword evidence="1" id="KW-0813">Transport</keyword>
<evidence type="ECO:0000256" key="3">
    <source>
        <dbReference type="ARBA" id="ARBA00022840"/>
    </source>
</evidence>
<protein>
    <submittedName>
        <fullName evidence="5">ABC transporter ATP-binding protein</fullName>
    </submittedName>
</protein>
<dbReference type="PANTHER" id="PTHR45772:SF2">
    <property type="entry name" value="ABC TRANSPORTER ATP-BINDING PROTEIN"/>
    <property type="match status" value="1"/>
</dbReference>
<dbReference type="Pfam" id="PF00005">
    <property type="entry name" value="ABC_tran"/>
    <property type="match status" value="1"/>
</dbReference>
<evidence type="ECO:0000259" key="4">
    <source>
        <dbReference type="PROSITE" id="PS50893"/>
    </source>
</evidence>
<feature type="domain" description="ABC transporter" evidence="4">
    <location>
        <begin position="2"/>
        <end position="243"/>
    </location>
</feature>
<dbReference type="SMART" id="SM00382">
    <property type="entry name" value="AAA"/>
    <property type="match status" value="1"/>
</dbReference>
<dbReference type="GO" id="GO:0005524">
    <property type="term" value="F:ATP binding"/>
    <property type="evidence" value="ECO:0007669"/>
    <property type="project" value="UniProtKB-KW"/>
</dbReference>
<evidence type="ECO:0000256" key="2">
    <source>
        <dbReference type="ARBA" id="ARBA00022741"/>
    </source>
</evidence>
<dbReference type="Proteomes" id="UP001055804">
    <property type="component" value="Unassembled WGS sequence"/>
</dbReference>
<keyword evidence="6" id="KW-1185">Reference proteome</keyword>
<dbReference type="RefSeq" id="WP_269331798.1">
    <property type="nucleotide sequence ID" value="NZ_JAMZFT010000001.1"/>
</dbReference>
<dbReference type="EMBL" id="JAMZFT010000001">
    <property type="protein sequence ID" value="MCP1335870.1"/>
    <property type="molecule type" value="Genomic_DNA"/>
</dbReference>
<evidence type="ECO:0000256" key="1">
    <source>
        <dbReference type="ARBA" id="ARBA00022448"/>
    </source>
</evidence>
<dbReference type="InterPro" id="IPR051120">
    <property type="entry name" value="ABC_AA/LPS_Transport"/>
</dbReference>
<dbReference type="InterPro" id="IPR027417">
    <property type="entry name" value="P-loop_NTPase"/>
</dbReference>
<dbReference type="InterPro" id="IPR003439">
    <property type="entry name" value="ABC_transporter-like_ATP-bd"/>
</dbReference>
<sequence>MLRAENLVKTFGALEVTKRVSIHVPIGVRHAIIGPNGAGKTTLFNLIAGELQPSAGRILIGETDVTRLAPDGRARLGLARSFQKNNLFPRQTVRENLVLADIAARGYGWEFWPRLSARKDAHARAAAAAERVGLADMLDRTVSALSYGAQRQLEVGLALVAEPKILLLDEPTSGMSPEETARMLRLVDDLPRDLAVLLIEHDMDLVFAHADRITVLNYGEVLMEGTPEEVRGSAVVQETYLGGEVA</sequence>
<gene>
    <name evidence="5" type="ORF">NJQ99_05565</name>
</gene>
<dbReference type="PROSITE" id="PS50893">
    <property type="entry name" value="ABC_TRANSPORTER_2"/>
    <property type="match status" value="1"/>
</dbReference>
<dbReference type="InterPro" id="IPR032823">
    <property type="entry name" value="BCA_ABC_TP_C"/>
</dbReference>